<dbReference type="EMBL" id="CP006365">
    <property type="protein sequence ID" value="AGU14237.1"/>
    <property type="molecule type" value="Genomic_DNA"/>
</dbReference>
<dbReference type="PROSITE" id="PS00107">
    <property type="entry name" value="PROTEIN_KINASE_ATP"/>
    <property type="match status" value="1"/>
</dbReference>
<keyword evidence="2" id="KW-0723">Serine/threonine-protein kinase</keyword>
<evidence type="ECO:0000256" key="5">
    <source>
        <dbReference type="ARBA" id="ARBA00022777"/>
    </source>
</evidence>
<evidence type="ECO:0000313" key="11">
    <source>
        <dbReference type="EMBL" id="AGU14237.1"/>
    </source>
</evidence>
<feature type="compositionally biased region" description="Low complexity" evidence="8">
    <location>
        <begin position="437"/>
        <end position="450"/>
    </location>
</feature>
<keyword evidence="3" id="KW-0808">Transferase</keyword>
<dbReference type="CDD" id="cd14014">
    <property type="entry name" value="STKc_PknB_like"/>
    <property type="match status" value="1"/>
</dbReference>
<dbReference type="PROSITE" id="PS00108">
    <property type="entry name" value="PROTEIN_KINASE_ST"/>
    <property type="match status" value="1"/>
</dbReference>
<keyword evidence="9" id="KW-0812">Transmembrane</keyword>
<evidence type="ECO:0000256" key="6">
    <source>
        <dbReference type="ARBA" id="ARBA00022840"/>
    </source>
</evidence>
<feature type="domain" description="Protein kinase" evidence="10">
    <location>
        <begin position="4"/>
        <end position="266"/>
    </location>
</feature>
<evidence type="ECO:0000256" key="8">
    <source>
        <dbReference type="SAM" id="MobiDB-lite"/>
    </source>
</evidence>
<evidence type="ECO:0000259" key="10">
    <source>
        <dbReference type="PROSITE" id="PS50011"/>
    </source>
</evidence>
<dbReference type="InterPro" id="IPR000719">
    <property type="entry name" value="Prot_kinase_dom"/>
</dbReference>
<dbReference type="OrthoDB" id="9762169at2"/>
<evidence type="ECO:0000313" key="12">
    <source>
        <dbReference type="Proteomes" id="UP000016943"/>
    </source>
</evidence>
<dbReference type="PROSITE" id="PS50011">
    <property type="entry name" value="PROTEIN_KINASE_DOM"/>
    <property type="match status" value="1"/>
</dbReference>
<gene>
    <name evidence="11" type="ORF">CARG_00145</name>
</gene>
<feature type="region of interest" description="Disordered" evidence="8">
    <location>
        <begin position="409"/>
        <end position="505"/>
    </location>
</feature>
<feature type="compositionally biased region" description="Pro residues" evidence="8">
    <location>
        <begin position="417"/>
        <end position="429"/>
    </location>
</feature>
<dbReference type="Gene3D" id="1.10.510.10">
    <property type="entry name" value="Transferase(Phosphotransferase) domain 1"/>
    <property type="match status" value="1"/>
</dbReference>
<dbReference type="KEGG" id="caz:CARG_00145"/>
<dbReference type="EC" id="2.7.11.1" evidence="1"/>
<proteinExistence type="predicted"/>
<reference evidence="11 12" key="1">
    <citation type="journal article" date="2013" name="Genome Announc.">
        <title>Whole-Genome Sequence of the Clinical Strain Corynebacterium argentoratense DSM 44202, Isolated from a Human Throat Specimen.</title>
        <authorList>
            <person name="Bomholt C."/>
            <person name="Glaub A."/>
            <person name="Gravermann K."/>
            <person name="Albersmeier A."/>
            <person name="Brinkrolf K."/>
            <person name="Ruckert C."/>
            <person name="Tauch A."/>
        </authorList>
    </citation>
    <scope>NUCLEOTIDE SEQUENCE [LARGE SCALE GENOMIC DNA]</scope>
    <source>
        <strain evidence="11">DSM 44202</strain>
    </source>
</reference>
<keyword evidence="6 7" id="KW-0067">ATP-binding</keyword>
<dbReference type="SMART" id="SM00220">
    <property type="entry name" value="S_TKc"/>
    <property type="match status" value="1"/>
</dbReference>
<dbReference type="GO" id="GO:0005524">
    <property type="term" value="F:ATP binding"/>
    <property type="evidence" value="ECO:0007669"/>
    <property type="project" value="UniProtKB-UniRule"/>
</dbReference>
<dbReference type="AlphaFoldDB" id="U3GXV6"/>
<dbReference type="InterPro" id="IPR011009">
    <property type="entry name" value="Kinase-like_dom_sf"/>
</dbReference>
<dbReference type="Gene3D" id="3.30.200.20">
    <property type="entry name" value="Phosphorylase Kinase, domain 1"/>
    <property type="match status" value="1"/>
</dbReference>
<dbReference type="Proteomes" id="UP000016943">
    <property type="component" value="Chromosome"/>
</dbReference>
<feature type="region of interest" description="Disordered" evidence="8">
    <location>
        <begin position="329"/>
        <end position="361"/>
    </location>
</feature>
<feature type="transmembrane region" description="Helical" evidence="9">
    <location>
        <begin position="364"/>
        <end position="391"/>
    </location>
</feature>
<keyword evidence="9" id="KW-0472">Membrane</keyword>
<dbReference type="HOGENOM" id="CLU_000288_63_44_11"/>
<dbReference type="GeneID" id="78248923"/>
<dbReference type="PANTHER" id="PTHR43289:SF6">
    <property type="entry name" value="SERINE_THREONINE-PROTEIN KINASE NEKL-3"/>
    <property type="match status" value="1"/>
</dbReference>
<dbReference type="FunFam" id="1.10.510.10:FF:000021">
    <property type="entry name" value="Serine/threonine protein kinase"/>
    <property type="match status" value="1"/>
</dbReference>
<keyword evidence="12" id="KW-1185">Reference proteome</keyword>
<keyword evidence="4 7" id="KW-0547">Nucleotide-binding</keyword>
<dbReference type="STRING" id="1348662.CARG_00145"/>
<feature type="compositionally biased region" description="Polar residues" evidence="8">
    <location>
        <begin position="337"/>
        <end position="354"/>
    </location>
</feature>
<evidence type="ECO:0000256" key="2">
    <source>
        <dbReference type="ARBA" id="ARBA00022527"/>
    </source>
</evidence>
<evidence type="ECO:0000256" key="3">
    <source>
        <dbReference type="ARBA" id="ARBA00022679"/>
    </source>
</evidence>
<feature type="binding site" evidence="7">
    <location>
        <position position="31"/>
    </location>
    <ligand>
        <name>ATP</name>
        <dbReference type="ChEBI" id="CHEBI:30616"/>
    </ligand>
</feature>
<dbReference type="eggNOG" id="COG0515">
    <property type="taxonomic scope" value="Bacteria"/>
</dbReference>
<dbReference type="InterPro" id="IPR017441">
    <property type="entry name" value="Protein_kinase_ATP_BS"/>
</dbReference>
<evidence type="ECO:0000256" key="9">
    <source>
        <dbReference type="SAM" id="Phobius"/>
    </source>
</evidence>
<organism evidence="11 12">
    <name type="scientific">Corynebacterium argentoratense DSM 44202</name>
    <dbReference type="NCBI Taxonomy" id="1348662"/>
    <lineage>
        <taxon>Bacteria</taxon>
        <taxon>Bacillati</taxon>
        <taxon>Actinomycetota</taxon>
        <taxon>Actinomycetes</taxon>
        <taxon>Mycobacteriales</taxon>
        <taxon>Corynebacteriaceae</taxon>
        <taxon>Corynebacterium</taxon>
    </lineage>
</organism>
<dbReference type="GO" id="GO:0004674">
    <property type="term" value="F:protein serine/threonine kinase activity"/>
    <property type="evidence" value="ECO:0007669"/>
    <property type="project" value="UniProtKB-KW"/>
</dbReference>
<feature type="compositionally biased region" description="Low complexity" evidence="8">
    <location>
        <begin position="466"/>
        <end position="496"/>
    </location>
</feature>
<feature type="compositionally biased region" description="Basic and acidic residues" evidence="8">
    <location>
        <begin position="451"/>
        <end position="460"/>
    </location>
</feature>
<dbReference type="SUPFAM" id="SSF56112">
    <property type="entry name" value="Protein kinase-like (PK-like)"/>
    <property type="match status" value="1"/>
</dbReference>
<evidence type="ECO:0000256" key="7">
    <source>
        <dbReference type="PROSITE-ProRule" id="PRU10141"/>
    </source>
</evidence>
<evidence type="ECO:0000256" key="1">
    <source>
        <dbReference type="ARBA" id="ARBA00012513"/>
    </source>
</evidence>
<dbReference type="InterPro" id="IPR008271">
    <property type="entry name" value="Ser/Thr_kinase_AS"/>
</dbReference>
<protein>
    <recommendedName>
        <fullName evidence="1">non-specific serine/threonine protein kinase</fullName>
        <ecNumber evidence="1">2.7.11.1</ecNumber>
    </recommendedName>
</protein>
<evidence type="ECO:0000256" key="4">
    <source>
        <dbReference type="ARBA" id="ARBA00022741"/>
    </source>
</evidence>
<dbReference type="RefSeq" id="WP_020975358.1">
    <property type="nucleotide sequence ID" value="NC_022198.1"/>
</dbReference>
<keyword evidence="9" id="KW-1133">Transmembrane helix</keyword>
<dbReference type="PATRIC" id="fig|1348662.3.peg.27"/>
<name>U3GXV6_9CORY</name>
<dbReference type="PANTHER" id="PTHR43289">
    <property type="entry name" value="MITOGEN-ACTIVATED PROTEIN KINASE KINASE KINASE 20-RELATED"/>
    <property type="match status" value="1"/>
</dbReference>
<accession>U3GXV6</accession>
<keyword evidence="5" id="KW-0418">Kinase</keyword>
<dbReference type="Pfam" id="PF00069">
    <property type="entry name" value="Pkinase"/>
    <property type="match status" value="1"/>
</dbReference>
<sequence length="505" mass="52053">MMHYRLNRVIGHGGMSTVWLADTEQGPVAVKILRPEFSAAPEFVDRFRTEAESSLKIDNPHVVRTYDYQDSSLVMEYVPGQSLADLLSNLGSGQPLAEDDALNILEQAASGLAAIHNAGLVHRDIKPGNLLLRDSSGTAVGDPARGAIVKITDFGIVKAAQSVALTRTGMVVGTAQYVSPEQAQGFDVTPASDVYSLGVVGFEMLSGSRPFSGDSSVSVALAHISQAPPHIDAPISDAARELISIALRKDPASRYADGAEFAQAIAAVRCGQWPPAPRMINDAPTTVLPSQAPVAGGFVDPHATTHLQQVIGAGAGATVGAGAAAQSGAGATAAQRRPQTLNQGQATSAPQVTQAKPRKKQSKAIPILVGVLVTALIGATAFILANAFGLIGTTPKPTPTVVTETQITTVPAKPTQAPTPAPAPRPVEPTTPREEPTSTTKSTTTTSTPVDKPDDGRDADTPPSPSVGTTTTPRTPADSDQPGGDTGTTPPAGTVDDTNETSPQP</sequence>